<name>D3SYF0_NATMM</name>
<feature type="transmembrane region" description="Helical" evidence="1">
    <location>
        <begin position="38"/>
        <end position="57"/>
    </location>
</feature>
<organism evidence="2 4">
    <name type="scientific">Natrialba magadii (strain ATCC 43099 / DSM 3394 / CCM 3739 / CIP 104546 / IAM 13178 / JCM 8861 / NBRC 102185 / NCIMB 2190 / MS3)</name>
    <name type="common">Natronobacterium magadii</name>
    <dbReference type="NCBI Taxonomy" id="547559"/>
    <lineage>
        <taxon>Archaea</taxon>
        <taxon>Methanobacteriati</taxon>
        <taxon>Methanobacteriota</taxon>
        <taxon>Stenosarchaea group</taxon>
        <taxon>Halobacteria</taxon>
        <taxon>Halobacteriales</taxon>
        <taxon>Natrialbaceae</taxon>
        <taxon>Natrialba</taxon>
    </lineage>
</organism>
<keyword evidence="1" id="KW-1133">Transmembrane helix</keyword>
<accession>D3SYF0</accession>
<dbReference type="Pfam" id="PF24363">
    <property type="entry name" value="DUF7519"/>
    <property type="match status" value="1"/>
</dbReference>
<dbReference type="GeneID" id="8825417"/>
<evidence type="ECO:0000313" key="3">
    <source>
        <dbReference type="EMBL" id="ELY30880.1"/>
    </source>
</evidence>
<dbReference type="AlphaFoldDB" id="D3SYF0"/>
<dbReference type="OrthoDB" id="206473at2157"/>
<reference evidence="2" key="4">
    <citation type="submission" date="2016-09" db="EMBL/GenBank/DDBJ databases">
        <authorList>
            <person name="Pfeiffer F."/>
        </authorList>
    </citation>
    <scope>NUCLEOTIDE SEQUENCE</scope>
    <source>
        <strain evidence="2">ATCC 43099</strain>
    </source>
</reference>
<dbReference type="EMBL" id="AOHS01000029">
    <property type="protein sequence ID" value="ELY30880.1"/>
    <property type="molecule type" value="Genomic_DNA"/>
</dbReference>
<keyword evidence="1" id="KW-0812">Transmembrane</keyword>
<dbReference type="Proteomes" id="UP000001879">
    <property type="component" value="Chromosome"/>
</dbReference>
<evidence type="ECO:0000313" key="2">
    <source>
        <dbReference type="EMBL" id="ADD06121.1"/>
    </source>
</evidence>
<dbReference type="EMBL" id="CP001932">
    <property type="protein sequence ID" value="ADD06121.1"/>
    <property type="molecule type" value="Genomic_DNA"/>
</dbReference>
<gene>
    <name evidence="2" type="ordered locus">Nmag_2562</name>
    <name evidence="3" type="ORF">C500_07578</name>
</gene>
<evidence type="ECO:0000256" key="1">
    <source>
        <dbReference type="SAM" id="Phobius"/>
    </source>
</evidence>
<dbReference type="InterPro" id="IPR055941">
    <property type="entry name" value="DUF7519"/>
</dbReference>
<dbReference type="PaxDb" id="547559-Nmag_2562"/>
<sequence length="206" mass="21069">MTEPFQIAPLLVLAAGIVFFTGGTTLRHRGVRIGGRILTGIGIVVGGGAVVGALALAPSLLGLVSILLCSIGVALLAIALLPTYVLWLRGLALTGLALVFLGLIANTVIGEPPLWRSVCAVSLLFVSWDTAERGISLGEQVDSETETAALEFTSIAATGLVGGVALLLTLTVALLPTKSPSLLGIGALLIAVVAFGLAFFRFPSER</sequence>
<feature type="transmembrane region" description="Helical" evidence="1">
    <location>
        <begin position="63"/>
        <end position="81"/>
    </location>
</feature>
<dbReference type="KEGG" id="nmg:Nmag_2562"/>
<reference evidence="3 5" key="3">
    <citation type="journal article" date="2014" name="PLoS Genet.">
        <title>Phylogenetically driven sequencing of extremely halophilic archaea reveals strategies for static and dynamic osmo-response.</title>
        <authorList>
            <person name="Becker E.A."/>
            <person name="Seitzer P.M."/>
            <person name="Tritt A."/>
            <person name="Larsen D."/>
            <person name="Krusor M."/>
            <person name="Yao A.I."/>
            <person name="Wu D."/>
            <person name="Madern D."/>
            <person name="Eisen J.A."/>
            <person name="Darling A.E."/>
            <person name="Facciotti M.T."/>
        </authorList>
    </citation>
    <scope>NUCLEOTIDE SEQUENCE [LARGE SCALE GENOMIC DNA]</scope>
    <source>
        <strain evidence="5">ATCC 43099 / DSM 3394 / CCM 3739 / CIP 104546 / IAM 13178 / JCM 8861 / NBRC 102185 / NCIMB 2190 / MS3</strain>
        <strain evidence="3">MS-3</strain>
    </source>
</reference>
<evidence type="ECO:0000313" key="5">
    <source>
        <dbReference type="Proteomes" id="UP000011543"/>
    </source>
</evidence>
<keyword evidence="4" id="KW-1185">Reference proteome</keyword>
<proteinExistence type="predicted"/>
<keyword evidence="1" id="KW-0472">Membrane</keyword>
<dbReference type="HOGENOM" id="CLU_1136027_0_0_2"/>
<evidence type="ECO:0000313" key="4">
    <source>
        <dbReference type="Proteomes" id="UP000001879"/>
    </source>
</evidence>
<dbReference type="RefSeq" id="WP_004215242.1">
    <property type="nucleotide sequence ID" value="NC_013922.1"/>
</dbReference>
<protein>
    <submittedName>
        <fullName evidence="2">Uncharacterized protein</fullName>
    </submittedName>
</protein>
<dbReference type="eggNOG" id="ENOG502N5W5">
    <property type="taxonomic scope" value="Archaea"/>
</dbReference>
<dbReference type="Proteomes" id="UP000011543">
    <property type="component" value="Unassembled WGS sequence"/>
</dbReference>
<feature type="transmembrane region" description="Helical" evidence="1">
    <location>
        <begin position="152"/>
        <end position="175"/>
    </location>
</feature>
<feature type="transmembrane region" description="Helical" evidence="1">
    <location>
        <begin position="88"/>
        <end position="108"/>
    </location>
</feature>
<feature type="transmembrane region" description="Helical" evidence="1">
    <location>
        <begin position="181"/>
        <end position="200"/>
    </location>
</feature>
<dbReference type="PATRIC" id="fig|547559.17.peg.1482"/>
<reference evidence="4" key="1">
    <citation type="submission" date="2010-02" db="EMBL/GenBank/DDBJ databases">
        <title>Complete sequence of chromosome of Natrialba magadii ATCC 43099.</title>
        <authorList>
            <consortium name="US DOE Joint Genome Institute"/>
            <person name="Lucas S."/>
            <person name="Copeland A."/>
            <person name="Lapidus A."/>
            <person name="Cheng J.-F."/>
            <person name="Bruce D."/>
            <person name="Goodwin L."/>
            <person name="Pitluck S."/>
            <person name="Davenport K."/>
            <person name="Saunders E."/>
            <person name="Detter J.C."/>
            <person name="Han C."/>
            <person name="Tapia R."/>
            <person name="Land M."/>
            <person name="Hauser L."/>
            <person name="Kyrpides N."/>
            <person name="Mikhailova N."/>
            <person name="De Castro R.E."/>
            <person name="Maupin-Furlow J.A."/>
            <person name="Woyke T."/>
        </authorList>
    </citation>
    <scope>NUCLEOTIDE SEQUENCE [LARGE SCALE GENOMIC DNA]</scope>
    <source>
        <strain evidence="4">ATCC 43099 / DSM 3394 / CCM 3739 / CIP 104546 / IAM 13178 / JCM 8861 / NBRC 102185 / NCIMB 2190 / MS3</strain>
    </source>
</reference>
<reference evidence="2 4" key="2">
    <citation type="journal article" date="2012" name="BMC Genomics">
        <title>A comparative genomics perspective on the genetic content of the alkaliphilic haloarchaeon Natrialba magadii ATCC 43099T.</title>
        <authorList>
            <person name="Siddaramappa S."/>
            <person name="Challacombe J.F."/>
            <person name="Decastro R.E."/>
            <person name="Pfeiffer F."/>
            <person name="Sastre D.E."/>
            <person name="Gimenez M.I."/>
            <person name="Paggi R.A."/>
            <person name="Detter J.C."/>
            <person name="Davenport K.W."/>
            <person name="Goodwin L.A."/>
            <person name="Kyrpides N."/>
            <person name="Tapia R."/>
            <person name="Pitluck S."/>
            <person name="Lucas S."/>
            <person name="Woyke T."/>
            <person name="Maupin-Furlow J.A."/>
        </authorList>
    </citation>
    <scope>NUCLEOTIDE SEQUENCE [LARGE SCALE GENOMIC DNA]</scope>
    <source>
        <strain evidence="2">ATCC 43099</strain>
        <strain evidence="4">ATCC 43099 / DSM 3394 / CCM 3739 / CIP 104546 / IAM 13178 / JCM 8861 / NBRC 102185 / NCIMB 2190 / MS3</strain>
    </source>
</reference>
<feature type="transmembrane region" description="Helical" evidence="1">
    <location>
        <begin position="6"/>
        <end position="26"/>
    </location>
</feature>